<comment type="caution">
    <text evidence="1">The sequence shown here is derived from an EMBL/GenBank/DDBJ whole genome shotgun (WGS) entry which is preliminary data.</text>
</comment>
<reference evidence="1" key="2">
    <citation type="submission" date="2020-06" db="EMBL/GenBank/DDBJ databases">
        <authorList>
            <person name="Sheffer M."/>
        </authorList>
    </citation>
    <scope>NUCLEOTIDE SEQUENCE</scope>
</reference>
<dbReference type="AlphaFoldDB" id="A0A8T0EZK1"/>
<accession>A0A8T0EZK1</accession>
<protein>
    <submittedName>
        <fullName evidence="1">Uncharacterized protein</fullName>
    </submittedName>
</protein>
<reference evidence="1" key="1">
    <citation type="journal article" date="2020" name="bioRxiv">
        <title>Chromosome-level reference genome of the European wasp spider Argiope bruennichi: a resource for studies on range expansion and evolutionary adaptation.</title>
        <authorList>
            <person name="Sheffer M.M."/>
            <person name="Hoppe A."/>
            <person name="Krehenwinkel H."/>
            <person name="Uhl G."/>
            <person name="Kuss A.W."/>
            <person name="Jensen L."/>
            <person name="Jensen C."/>
            <person name="Gillespie R.G."/>
            <person name="Hoff K.J."/>
            <person name="Prost S."/>
        </authorList>
    </citation>
    <scope>NUCLEOTIDE SEQUENCE</scope>
</reference>
<organism evidence="1 2">
    <name type="scientific">Argiope bruennichi</name>
    <name type="common">Wasp spider</name>
    <name type="synonym">Aranea bruennichi</name>
    <dbReference type="NCBI Taxonomy" id="94029"/>
    <lineage>
        <taxon>Eukaryota</taxon>
        <taxon>Metazoa</taxon>
        <taxon>Ecdysozoa</taxon>
        <taxon>Arthropoda</taxon>
        <taxon>Chelicerata</taxon>
        <taxon>Arachnida</taxon>
        <taxon>Araneae</taxon>
        <taxon>Araneomorphae</taxon>
        <taxon>Entelegynae</taxon>
        <taxon>Araneoidea</taxon>
        <taxon>Araneidae</taxon>
        <taxon>Argiope</taxon>
    </lineage>
</organism>
<gene>
    <name evidence="1" type="ORF">HNY73_012401</name>
</gene>
<evidence type="ECO:0000313" key="1">
    <source>
        <dbReference type="EMBL" id="KAF8782068.1"/>
    </source>
</evidence>
<sequence>MLCTNRKKFSLTNLNYKRDIRTTIARLETGHLRGMRIMSDGSRLYGECRHCPGVQLDPEHIFSCCSIILALFKIDIECTRDILYSDKVEDVAKDFLHAFGPI</sequence>
<dbReference type="EMBL" id="JABXBU010001863">
    <property type="protein sequence ID" value="KAF8782068.1"/>
    <property type="molecule type" value="Genomic_DNA"/>
</dbReference>
<keyword evidence="2" id="KW-1185">Reference proteome</keyword>
<name>A0A8T0EZK1_ARGBR</name>
<evidence type="ECO:0000313" key="2">
    <source>
        <dbReference type="Proteomes" id="UP000807504"/>
    </source>
</evidence>
<dbReference type="Proteomes" id="UP000807504">
    <property type="component" value="Unassembled WGS sequence"/>
</dbReference>
<proteinExistence type="predicted"/>